<comment type="caution">
    <text evidence="1">The sequence shown here is derived from an EMBL/GenBank/DDBJ whole genome shotgun (WGS) entry which is preliminary data.</text>
</comment>
<evidence type="ECO:0000313" key="1">
    <source>
        <dbReference type="EMBL" id="OMJ92463.1"/>
    </source>
</evidence>
<protein>
    <recommendedName>
        <fullName evidence="3">F-box domain-containing protein</fullName>
    </recommendedName>
</protein>
<reference evidence="1 2" key="1">
    <citation type="submission" date="2016-11" db="EMBL/GenBank/DDBJ databases">
        <title>The macronuclear genome of Stentor coeruleus: a giant cell with tiny introns.</title>
        <authorList>
            <person name="Slabodnick M."/>
            <person name="Ruby J.G."/>
            <person name="Reiff S.B."/>
            <person name="Swart E.C."/>
            <person name="Gosai S."/>
            <person name="Prabakaran S."/>
            <person name="Witkowska E."/>
            <person name="Larue G.E."/>
            <person name="Fisher S."/>
            <person name="Freeman R.M."/>
            <person name="Gunawardena J."/>
            <person name="Chu W."/>
            <person name="Stover N.A."/>
            <person name="Gregory B.D."/>
            <person name="Nowacki M."/>
            <person name="Derisi J."/>
            <person name="Roy S.W."/>
            <person name="Marshall W.F."/>
            <person name="Sood P."/>
        </authorList>
    </citation>
    <scope>NUCLEOTIDE SEQUENCE [LARGE SCALE GENOMIC DNA]</scope>
    <source>
        <strain evidence="1">WM001</strain>
    </source>
</reference>
<keyword evidence="2" id="KW-1185">Reference proteome</keyword>
<evidence type="ECO:0008006" key="3">
    <source>
        <dbReference type="Google" id="ProtNLM"/>
    </source>
</evidence>
<evidence type="ECO:0000313" key="2">
    <source>
        <dbReference type="Proteomes" id="UP000187209"/>
    </source>
</evidence>
<dbReference type="AlphaFoldDB" id="A0A1R2CU19"/>
<sequence>MENINYYDLLRKFSRNILYTIFDFLPTDTVFLSLSLINKHFNLKVKNYQKIARTVELKYMSYPLSPIFPCIENFVFHMANTYKKVILKLPDTLINLKFIGNLSPNITLEGIPSHLQSFKYSSFETQDNDLNNIYITSLKTRTLKVLKIYKRGDFEVLTYLETYRLTQFEEIYLPIECKLDEATISLLLPNERLKKVSFRNVSMTGPSCAIDGLHLLSQIKSLINLTLPGFCLDTKSGVDKVIRSLSNLQVLKFGMYNTKCSVQNHINLLNSLSAISLKKICTNVYFYSISQDFLSFFSVFLNAFPSLVVLKMCIQGISITGYICEVIRICREHPSLYKFNGFPLKLLENSKVTSITLYEDLLKGCNSNHGNFTIENFNSYSNSLINLRELRIKPIRSAAVCIYVNKITEKIKRLGFFTDMNQYFRIPKWAFIFVLMIISGRPELKSLKLETIPSDKIFFNVLEKCTYLEEYEGNYSADLLQKVNFKSLKLDMRGKVFDNLSIFDILKNQYIEKFSLKQAIFIYPNDIIHFSLPENLKELKLIRIKVRPEFSNSLLEAFKSNFLTTVYLDFDFFSFAEMNIFIPALQYLTNIEILNLNFINLEFLSKKTNEHIGFINLLENNMRPNQKLKEFSLYLIPIPVNEISLYYDFLIQLCSSHLLLVKLYGISSQNFDIKTLSLILV</sequence>
<name>A0A1R2CU19_9CILI</name>
<organism evidence="1 2">
    <name type="scientific">Stentor coeruleus</name>
    <dbReference type="NCBI Taxonomy" id="5963"/>
    <lineage>
        <taxon>Eukaryota</taxon>
        <taxon>Sar</taxon>
        <taxon>Alveolata</taxon>
        <taxon>Ciliophora</taxon>
        <taxon>Postciliodesmatophora</taxon>
        <taxon>Heterotrichea</taxon>
        <taxon>Heterotrichida</taxon>
        <taxon>Stentoridae</taxon>
        <taxon>Stentor</taxon>
    </lineage>
</organism>
<dbReference type="EMBL" id="MPUH01000061">
    <property type="protein sequence ID" value="OMJ92463.1"/>
    <property type="molecule type" value="Genomic_DNA"/>
</dbReference>
<proteinExistence type="predicted"/>
<dbReference type="Proteomes" id="UP000187209">
    <property type="component" value="Unassembled WGS sequence"/>
</dbReference>
<gene>
    <name evidence="1" type="ORF">SteCoe_4804</name>
</gene>
<accession>A0A1R2CU19</accession>